<evidence type="ECO:0000313" key="1">
    <source>
        <dbReference type="EMBL" id="SVB82978.1"/>
    </source>
</evidence>
<proteinExistence type="predicted"/>
<gene>
    <name evidence="1" type="ORF">METZ01_LOCUS235832</name>
</gene>
<protein>
    <submittedName>
        <fullName evidence="1">Uncharacterized protein</fullName>
    </submittedName>
</protein>
<organism evidence="1">
    <name type="scientific">marine metagenome</name>
    <dbReference type="NCBI Taxonomy" id="408172"/>
    <lineage>
        <taxon>unclassified sequences</taxon>
        <taxon>metagenomes</taxon>
        <taxon>ecological metagenomes</taxon>
    </lineage>
</organism>
<feature type="non-terminal residue" evidence="1">
    <location>
        <position position="203"/>
    </location>
</feature>
<dbReference type="AlphaFoldDB" id="A0A382H6P8"/>
<dbReference type="EMBL" id="UINC01059498">
    <property type="protein sequence ID" value="SVB82978.1"/>
    <property type="molecule type" value="Genomic_DNA"/>
</dbReference>
<reference evidence="1" key="1">
    <citation type="submission" date="2018-05" db="EMBL/GenBank/DDBJ databases">
        <authorList>
            <person name="Lanie J.A."/>
            <person name="Ng W.-L."/>
            <person name="Kazmierczak K.M."/>
            <person name="Andrzejewski T.M."/>
            <person name="Davidsen T.M."/>
            <person name="Wayne K.J."/>
            <person name="Tettelin H."/>
            <person name="Glass J.I."/>
            <person name="Rusch D."/>
            <person name="Podicherti R."/>
            <person name="Tsui H.-C.T."/>
            <person name="Winkler M.E."/>
        </authorList>
    </citation>
    <scope>NUCLEOTIDE SEQUENCE</scope>
</reference>
<name>A0A382H6P8_9ZZZZ</name>
<feature type="non-terminal residue" evidence="1">
    <location>
        <position position="1"/>
    </location>
</feature>
<sequence length="203" mass="24192">VTTALEETWGTDERLLFLGEWCKRYERRHVWGAREHQTVRFHWDDRDKLHRDYDYLESLHHSLLSCLASSLNELHEVSHTVRYWQILVDPWLMAWVGIVYDRWECLRLAFEEHGELDVVLLEEPASVDPPFSGFEFVIDACTSDSWNQSLCRRILESRYSDRGRFRRVEMDCRPPETPQPTFSKRRNLPKRIAAGVEQLLGKF</sequence>
<accession>A0A382H6P8</accession>